<reference evidence="18 19" key="1">
    <citation type="submission" date="2012-12" db="EMBL/GenBank/DDBJ databases">
        <title>Genome assembly of Fulvivirga imtechensis AK7.</title>
        <authorList>
            <person name="Nupur N."/>
            <person name="Khatri I."/>
            <person name="Kumar R."/>
            <person name="Subramanian S."/>
            <person name="Pinnaka A."/>
        </authorList>
    </citation>
    <scope>NUCLEOTIDE SEQUENCE [LARGE SCALE GENOMIC DNA]</scope>
    <source>
        <strain evidence="18 19">AK7</strain>
    </source>
</reference>
<dbReference type="GO" id="GO:0000156">
    <property type="term" value="F:phosphorelay response regulator activity"/>
    <property type="evidence" value="ECO:0007669"/>
    <property type="project" value="TreeGrafter"/>
</dbReference>
<evidence type="ECO:0000256" key="11">
    <source>
        <dbReference type="ARBA" id="ARBA00023012"/>
    </source>
</evidence>
<dbReference type="Proteomes" id="UP000011135">
    <property type="component" value="Unassembled WGS sequence"/>
</dbReference>
<keyword evidence="10 13" id="KW-1133">Transmembrane helix</keyword>
<keyword evidence="19" id="KW-1185">Reference proteome</keyword>
<dbReference type="InterPro" id="IPR050351">
    <property type="entry name" value="BphY/WalK/GraS-like"/>
</dbReference>
<gene>
    <name evidence="18" type="ORF">C900_03089</name>
</gene>
<dbReference type="GO" id="GO:0007234">
    <property type="term" value="P:osmosensory signaling via phosphorelay pathway"/>
    <property type="evidence" value="ECO:0007669"/>
    <property type="project" value="TreeGrafter"/>
</dbReference>
<dbReference type="SMART" id="SM00387">
    <property type="entry name" value="HATPase_c"/>
    <property type="match status" value="1"/>
</dbReference>
<dbReference type="FunFam" id="1.10.287.130:FF:000001">
    <property type="entry name" value="Two-component sensor histidine kinase"/>
    <property type="match status" value="1"/>
</dbReference>
<evidence type="ECO:0000256" key="1">
    <source>
        <dbReference type="ARBA" id="ARBA00000085"/>
    </source>
</evidence>
<dbReference type="CDD" id="cd00075">
    <property type="entry name" value="HATPase"/>
    <property type="match status" value="1"/>
</dbReference>
<dbReference type="PROSITE" id="PS50113">
    <property type="entry name" value="PAC"/>
    <property type="match status" value="1"/>
</dbReference>
<keyword evidence="5" id="KW-0808">Transferase</keyword>
<evidence type="ECO:0000256" key="6">
    <source>
        <dbReference type="ARBA" id="ARBA00022692"/>
    </source>
</evidence>
<dbReference type="InterPro" id="IPR000014">
    <property type="entry name" value="PAS"/>
</dbReference>
<dbReference type="Pfam" id="PF00672">
    <property type="entry name" value="HAMP"/>
    <property type="match status" value="1"/>
</dbReference>
<dbReference type="Gene3D" id="3.30.565.10">
    <property type="entry name" value="Histidine kinase-like ATPase, C-terminal domain"/>
    <property type="match status" value="1"/>
</dbReference>
<dbReference type="InterPro" id="IPR003660">
    <property type="entry name" value="HAMP_dom"/>
</dbReference>
<evidence type="ECO:0000256" key="10">
    <source>
        <dbReference type="ARBA" id="ARBA00022989"/>
    </source>
</evidence>
<feature type="domain" description="PAS" evidence="15">
    <location>
        <begin position="238"/>
        <end position="308"/>
    </location>
</feature>
<keyword evidence="9" id="KW-0067">ATP-binding</keyword>
<comment type="caution">
    <text evidence="18">The sequence shown here is derived from an EMBL/GenBank/DDBJ whole genome shotgun (WGS) entry which is preliminary data.</text>
</comment>
<evidence type="ECO:0000259" key="16">
    <source>
        <dbReference type="PROSITE" id="PS50113"/>
    </source>
</evidence>
<accession>L8JQJ0</accession>
<dbReference type="SMART" id="SM00086">
    <property type="entry name" value="PAC"/>
    <property type="match status" value="2"/>
</dbReference>
<dbReference type="Pfam" id="PF02518">
    <property type="entry name" value="HATPase_c"/>
    <property type="match status" value="1"/>
</dbReference>
<dbReference type="InterPro" id="IPR003594">
    <property type="entry name" value="HATPase_dom"/>
</dbReference>
<dbReference type="GO" id="GO:0030295">
    <property type="term" value="F:protein kinase activator activity"/>
    <property type="evidence" value="ECO:0007669"/>
    <property type="project" value="TreeGrafter"/>
</dbReference>
<evidence type="ECO:0000259" key="14">
    <source>
        <dbReference type="PROSITE" id="PS50109"/>
    </source>
</evidence>
<evidence type="ECO:0000256" key="8">
    <source>
        <dbReference type="ARBA" id="ARBA00022777"/>
    </source>
</evidence>
<dbReference type="AlphaFoldDB" id="L8JQJ0"/>
<feature type="transmembrane region" description="Helical" evidence="13">
    <location>
        <begin position="12"/>
        <end position="34"/>
    </location>
</feature>
<name>L8JQJ0_9BACT</name>
<dbReference type="PROSITE" id="PS50109">
    <property type="entry name" value="HIS_KIN"/>
    <property type="match status" value="1"/>
</dbReference>
<comment type="catalytic activity">
    <reaction evidence="1">
        <text>ATP + protein L-histidine = ADP + protein N-phospho-L-histidine.</text>
        <dbReference type="EC" id="2.7.13.3"/>
    </reaction>
</comment>
<dbReference type="SMART" id="SM00388">
    <property type="entry name" value="HisKA"/>
    <property type="match status" value="1"/>
</dbReference>
<evidence type="ECO:0000259" key="17">
    <source>
        <dbReference type="PROSITE" id="PS50885"/>
    </source>
</evidence>
<dbReference type="PANTHER" id="PTHR42878:SF7">
    <property type="entry name" value="SENSOR HISTIDINE KINASE GLRK"/>
    <property type="match status" value="1"/>
</dbReference>
<evidence type="ECO:0000313" key="19">
    <source>
        <dbReference type="Proteomes" id="UP000011135"/>
    </source>
</evidence>
<dbReference type="PROSITE" id="PS50885">
    <property type="entry name" value="HAMP"/>
    <property type="match status" value="1"/>
</dbReference>
<dbReference type="SUPFAM" id="SSF55874">
    <property type="entry name" value="ATPase domain of HSP90 chaperone/DNA topoisomerase II/histidine kinase"/>
    <property type="match status" value="1"/>
</dbReference>
<dbReference type="CDD" id="cd06225">
    <property type="entry name" value="HAMP"/>
    <property type="match status" value="1"/>
</dbReference>
<evidence type="ECO:0000256" key="9">
    <source>
        <dbReference type="ARBA" id="ARBA00022840"/>
    </source>
</evidence>
<evidence type="ECO:0000256" key="5">
    <source>
        <dbReference type="ARBA" id="ARBA00022679"/>
    </source>
</evidence>
<evidence type="ECO:0000259" key="15">
    <source>
        <dbReference type="PROSITE" id="PS50112"/>
    </source>
</evidence>
<dbReference type="CDD" id="cd00130">
    <property type="entry name" value="PAS"/>
    <property type="match status" value="2"/>
</dbReference>
<dbReference type="PRINTS" id="PR00344">
    <property type="entry name" value="BCTRLSENSOR"/>
</dbReference>
<dbReference type="EC" id="2.7.13.3" evidence="3"/>
<keyword evidence="8" id="KW-0418">Kinase</keyword>
<evidence type="ECO:0000256" key="3">
    <source>
        <dbReference type="ARBA" id="ARBA00012438"/>
    </source>
</evidence>
<dbReference type="Pfam" id="PF00512">
    <property type="entry name" value="HisKA"/>
    <property type="match status" value="1"/>
</dbReference>
<comment type="subcellular location">
    <subcellularLocation>
        <location evidence="2">Membrane</location>
        <topology evidence="2">Multi-pass membrane protein</topology>
    </subcellularLocation>
</comment>
<dbReference type="SMART" id="SM00091">
    <property type="entry name" value="PAS"/>
    <property type="match status" value="2"/>
</dbReference>
<dbReference type="InterPro" id="IPR013656">
    <property type="entry name" value="PAS_4"/>
</dbReference>
<dbReference type="Gene3D" id="3.30.450.20">
    <property type="entry name" value="PAS domain"/>
    <property type="match status" value="2"/>
</dbReference>
<dbReference type="CDD" id="cd00082">
    <property type="entry name" value="HisKA"/>
    <property type="match status" value="1"/>
</dbReference>
<dbReference type="InterPro" id="IPR000700">
    <property type="entry name" value="PAS-assoc_C"/>
</dbReference>
<dbReference type="PATRIC" id="fig|1237149.3.peg.2847"/>
<dbReference type="Pfam" id="PF08448">
    <property type="entry name" value="PAS_4"/>
    <property type="match status" value="1"/>
</dbReference>
<keyword evidence="7" id="KW-0547">Nucleotide-binding</keyword>
<feature type="domain" description="PAC" evidence="16">
    <location>
        <begin position="311"/>
        <end position="363"/>
    </location>
</feature>
<dbReference type="RefSeq" id="WP_009580441.1">
    <property type="nucleotide sequence ID" value="NZ_AMZN01000045.1"/>
</dbReference>
<dbReference type="Gene3D" id="1.10.287.130">
    <property type="match status" value="1"/>
</dbReference>
<dbReference type="eggNOG" id="COG5000">
    <property type="taxonomic scope" value="Bacteria"/>
</dbReference>
<dbReference type="InterPro" id="IPR005467">
    <property type="entry name" value="His_kinase_dom"/>
</dbReference>
<dbReference type="InterPro" id="IPR036097">
    <property type="entry name" value="HisK_dim/P_sf"/>
</dbReference>
<evidence type="ECO:0000256" key="7">
    <source>
        <dbReference type="ARBA" id="ARBA00022741"/>
    </source>
</evidence>
<dbReference type="InterPro" id="IPR004358">
    <property type="entry name" value="Sig_transdc_His_kin-like_C"/>
</dbReference>
<dbReference type="EMBL" id="AMZN01000045">
    <property type="protein sequence ID" value="ELR71125.1"/>
    <property type="molecule type" value="Genomic_DNA"/>
</dbReference>
<keyword evidence="4" id="KW-0597">Phosphoprotein</keyword>
<dbReference type="PROSITE" id="PS50112">
    <property type="entry name" value="PAS"/>
    <property type="match status" value="1"/>
</dbReference>
<evidence type="ECO:0000256" key="4">
    <source>
        <dbReference type="ARBA" id="ARBA00022553"/>
    </source>
</evidence>
<dbReference type="InterPro" id="IPR033417">
    <property type="entry name" value="CHASE8"/>
</dbReference>
<keyword evidence="6 13" id="KW-0812">Transmembrane</keyword>
<organism evidence="18 19">
    <name type="scientific">Fulvivirga imtechensis AK7</name>
    <dbReference type="NCBI Taxonomy" id="1237149"/>
    <lineage>
        <taxon>Bacteria</taxon>
        <taxon>Pseudomonadati</taxon>
        <taxon>Bacteroidota</taxon>
        <taxon>Cytophagia</taxon>
        <taxon>Cytophagales</taxon>
        <taxon>Fulvivirgaceae</taxon>
        <taxon>Fulvivirga</taxon>
    </lineage>
</organism>
<proteinExistence type="predicted"/>
<keyword evidence="11" id="KW-0902">Two-component regulatory system</keyword>
<dbReference type="SUPFAM" id="SSF47384">
    <property type="entry name" value="Homodimeric domain of signal transducing histidine kinase"/>
    <property type="match status" value="1"/>
</dbReference>
<sequence length="721" mass="82684">MTKGKQPIQAKITRAILLTSTIVLLVTGSAYFAYEFFTFRETAVDRMAVLGEVIAYNSTAALAFDSKEEAYDLLLALRGQEHIVAAALYDEHGELFSKYPKEFQNELLPGRVVRDGYYFDNFYLHGFIPVILGEHRIGTFYMMYNLKVLSRQFLVFGAIVLSVFILSLLLAWLLSSKLQERISQPIIDLANIAHGISENKDYSVRVVKQSEDEIGVLTDAFNHMLTQIQEQSVALQKSEKRFRTIADNIAQLAWMTDETGAITWYNQRWYDYTGASFKDVGGWGWKKLHHPHHVDRVVEKFSIAIKSGDIWEDTFPLRGIDGNYRWFLSRAIPIRNESGEILHWFGTNTDVSELMEVEEALRLSEEFSRTLFESSPDCVIALDIEGEILSMNPQGLKMLDINDFDQYHGRHVRFLWHEEYSDMVLDTIGKAQNGRIAHFQCSSDTGRIGVRWWDVLIAPIYGTEEHVERLIAVSRDITKLKELEQQKDDFIGIASHELKTPVTSIKAYAELLQNRLKNSDDELAEEMLVKMDAQINRLNNLITDLLDVTRIEQGKLQFREEYFDFNELVRDVTELVQRTSRRHRIETDLDETRLILGDRDRLGQVITNYLTNAIKYSPRADSIIVRTEVRGSELIFSVKDFGLGLAPEDIPRVFERFFRVGDPGHETYPGLGLGLYISAGIIHRQNGKTWVASEKGKGSTFYFSLPLETHVSSRNTKSILE</sequence>
<evidence type="ECO:0000313" key="18">
    <source>
        <dbReference type="EMBL" id="ELR71125.1"/>
    </source>
</evidence>
<dbReference type="NCBIfam" id="TIGR00229">
    <property type="entry name" value="sensory_box"/>
    <property type="match status" value="2"/>
</dbReference>
<dbReference type="InterPro" id="IPR003661">
    <property type="entry name" value="HisK_dim/P_dom"/>
</dbReference>
<dbReference type="PANTHER" id="PTHR42878">
    <property type="entry name" value="TWO-COMPONENT HISTIDINE KINASE"/>
    <property type="match status" value="1"/>
</dbReference>
<dbReference type="FunFam" id="3.30.450.20:FF:000099">
    <property type="entry name" value="Sensory box sensor histidine kinase"/>
    <property type="match status" value="1"/>
</dbReference>
<feature type="domain" description="Histidine kinase" evidence="14">
    <location>
        <begin position="493"/>
        <end position="709"/>
    </location>
</feature>
<evidence type="ECO:0000256" key="2">
    <source>
        <dbReference type="ARBA" id="ARBA00004141"/>
    </source>
</evidence>
<dbReference type="SUPFAM" id="SSF55785">
    <property type="entry name" value="PYP-like sensor domain (PAS domain)"/>
    <property type="match status" value="2"/>
</dbReference>
<dbReference type="SMART" id="SM00304">
    <property type="entry name" value="HAMP"/>
    <property type="match status" value="1"/>
</dbReference>
<feature type="domain" description="HAMP" evidence="17">
    <location>
        <begin position="180"/>
        <end position="233"/>
    </location>
</feature>
<dbReference type="GO" id="GO:0000155">
    <property type="term" value="F:phosphorelay sensor kinase activity"/>
    <property type="evidence" value="ECO:0007669"/>
    <property type="project" value="InterPro"/>
</dbReference>
<dbReference type="InterPro" id="IPR035965">
    <property type="entry name" value="PAS-like_dom_sf"/>
</dbReference>
<dbReference type="STRING" id="1237149.C900_03089"/>
<dbReference type="FunFam" id="3.30.565.10:FF:000006">
    <property type="entry name" value="Sensor histidine kinase WalK"/>
    <property type="match status" value="1"/>
</dbReference>
<dbReference type="InterPro" id="IPR013655">
    <property type="entry name" value="PAS_fold_3"/>
</dbReference>
<dbReference type="Pfam" id="PF08447">
    <property type="entry name" value="PAS_3"/>
    <property type="match status" value="1"/>
</dbReference>
<dbReference type="Pfam" id="PF17152">
    <property type="entry name" value="CHASE8"/>
    <property type="match status" value="1"/>
</dbReference>
<dbReference type="SUPFAM" id="SSF158472">
    <property type="entry name" value="HAMP domain-like"/>
    <property type="match status" value="1"/>
</dbReference>
<feature type="transmembrane region" description="Helical" evidence="13">
    <location>
        <begin position="153"/>
        <end position="174"/>
    </location>
</feature>
<dbReference type="Gene3D" id="6.10.340.10">
    <property type="match status" value="1"/>
</dbReference>
<keyword evidence="12 13" id="KW-0472">Membrane</keyword>
<dbReference type="eggNOG" id="COG2205">
    <property type="taxonomic scope" value="Bacteria"/>
</dbReference>
<dbReference type="InterPro" id="IPR001610">
    <property type="entry name" value="PAC"/>
</dbReference>
<dbReference type="GO" id="GO:0016020">
    <property type="term" value="C:membrane"/>
    <property type="evidence" value="ECO:0007669"/>
    <property type="project" value="UniProtKB-SubCell"/>
</dbReference>
<dbReference type="InterPro" id="IPR036890">
    <property type="entry name" value="HATPase_C_sf"/>
</dbReference>
<evidence type="ECO:0000256" key="12">
    <source>
        <dbReference type="ARBA" id="ARBA00023136"/>
    </source>
</evidence>
<protein>
    <recommendedName>
        <fullName evidence="3">histidine kinase</fullName>
        <ecNumber evidence="3">2.7.13.3</ecNumber>
    </recommendedName>
</protein>
<evidence type="ECO:0000256" key="13">
    <source>
        <dbReference type="SAM" id="Phobius"/>
    </source>
</evidence>